<organism evidence="1 2">
    <name type="scientific">Eleginops maclovinus</name>
    <name type="common">Patagonian blennie</name>
    <name type="synonym">Eleginus maclovinus</name>
    <dbReference type="NCBI Taxonomy" id="56733"/>
    <lineage>
        <taxon>Eukaryota</taxon>
        <taxon>Metazoa</taxon>
        <taxon>Chordata</taxon>
        <taxon>Craniata</taxon>
        <taxon>Vertebrata</taxon>
        <taxon>Euteleostomi</taxon>
        <taxon>Actinopterygii</taxon>
        <taxon>Neopterygii</taxon>
        <taxon>Teleostei</taxon>
        <taxon>Neoteleostei</taxon>
        <taxon>Acanthomorphata</taxon>
        <taxon>Eupercaria</taxon>
        <taxon>Perciformes</taxon>
        <taxon>Notothenioidei</taxon>
        <taxon>Eleginopidae</taxon>
        <taxon>Eleginops</taxon>
    </lineage>
</organism>
<dbReference type="AlphaFoldDB" id="A0AAN7XTU3"/>
<proteinExistence type="predicted"/>
<evidence type="ECO:0000313" key="1">
    <source>
        <dbReference type="EMBL" id="KAK5865825.1"/>
    </source>
</evidence>
<name>A0AAN7XTU3_ELEMC</name>
<evidence type="ECO:0000313" key="2">
    <source>
        <dbReference type="Proteomes" id="UP001346869"/>
    </source>
</evidence>
<dbReference type="EMBL" id="JAUZQC010000009">
    <property type="protein sequence ID" value="KAK5865825.1"/>
    <property type="molecule type" value="Genomic_DNA"/>
</dbReference>
<comment type="caution">
    <text evidence="1">The sequence shown here is derived from an EMBL/GenBank/DDBJ whole genome shotgun (WGS) entry which is preliminary data.</text>
</comment>
<reference evidence="1 2" key="1">
    <citation type="journal article" date="2023" name="Genes (Basel)">
        <title>Chromosome-Level Genome Assembly and Circadian Gene Repertoire of the Patagonia Blennie Eleginops maclovinus-The Closest Ancestral Proxy of Antarctic Cryonotothenioids.</title>
        <authorList>
            <person name="Cheng C.C."/>
            <person name="Rivera-Colon A.G."/>
            <person name="Minhas B.F."/>
            <person name="Wilson L."/>
            <person name="Rayamajhi N."/>
            <person name="Vargas-Chacoff L."/>
            <person name="Catchen J.M."/>
        </authorList>
    </citation>
    <scope>NUCLEOTIDE SEQUENCE [LARGE SCALE GENOMIC DNA]</scope>
    <source>
        <strain evidence="1">JMC-PN-2008</strain>
    </source>
</reference>
<gene>
    <name evidence="1" type="ORF">PBY51_020065</name>
</gene>
<keyword evidence="2" id="KW-1185">Reference proteome</keyword>
<reference evidence="1 2" key="2">
    <citation type="journal article" date="2023" name="Mol. Biol. Evol.">
        <title>Genomics of Secondarily Temperate Adaptation in the Only Non-Antarctic Icefish.</title>
        <authorList>
            <person name="Rivera-Colon A.G."/>
            <person name="Rayamajhi N."/>
            <person name="Minhas B.F."/>
            <person name="Madrigal G."/>
            <person name="Bilyk K.T."/>
            <person name="Yoon V."/>
            <person name="Hune M."/>
            <person name="Gregory S."/>
            <person name="Cheng C.H.C."/>
            <person name="Catchen J.M."/>
        </authorList>
    </citation>
    <scope>NUCLEOTIDE SEQUENCE [LARGE SCALE GENOMIC DNA]</scope>
    <source>
        <strain evidence="1">JMC-PN-2008</strain>
    </source>
</reference>
<accession>A0AAN7XTU3</accession>
<protein>
    <submittedName>
        <fullName evidence="1">Uncharacterized protein</fullName>
    </submittedName>
</protein>
<sequence length="82" mass="9020">MPPEQRFYHPTLVATCCNVRLHLSGLGGGRIRGGGTPSHPLSMYGHEVYTQRGILSLELMNGEEGRGSCQSVYKEREGKSLM</sequence>
<dbReference type="Proteomes" id="UP001346869">
    <property type="component" value="Unassembled WGS sequence"/>
</dbReference>